<evidence type="ECO:0000256" key="3">
    <source>
        <dbReference type="ARBA" id="ARBA00022630"/>
    </source>
</evidence>
<dbReference type="InterPro" id="IPR017938">
    <property type="entry name" value="Riboflavin_synthase-like_b-brl"/>
</dbReference>
<dbReference type="PROSITE" id="PS51384">
    <property type="entry name" value="FAD_FR"/>
    <property type="match status" value="1"/>
</dbReference>
<evidence type="ECO:0000256" key="7">
    <source>
        <dbReference type="ARBA" id="ARBA00023002"/>
    </source>
</evidence>
<dbReference type="PRINTS" id="PR00409">
    <property type="entry name" value="PHDIOXRDTASE"/>
</dbReference>
<feature type="domain" description="2Fe-2S ferredoxin-type" evidence="11">
    <location>
        <begin position="236"/>
        <end position="323"/>
    </location>
</feature>
<dbReference type="InterPro" id="IPR017927">
    <property type="entry name" value="FAD-bd_FR_type"/>
</dbReference>
<evidence type="ECO:0000256" key="6">
    <source>
        <dbReference type="ARBA" id="ARBA00022723"/>
    </source>
</evidence>
<dbReference type="PANTHER" id="PTHR47354:SF1">
    <property type="entry name" value="CARNITINE MONOOXYGENASE REDUCTASE SUBUNIT"/>
    <property type="match status" value="1"/>
</dbReference>
<evidence type="ECO:0000256" key="8">
    <source>
        <dbReference type="ARBA" id="ARBA00023004"/>
    </source>
</evidence>
<keyword evidence="7" id="KW-0560">Oxidoreductase</keyword>
<evidence type="ECO:0000256" key="2">
    <source>
        <dbReference type="ARBA" id="ARBA00001974"/>
    </source>
</evidence>
<dbReference type="RefSeq" id="WP_367993952.1">
    <property type="nucleotide sequence ID" value="NZ_JBFPJR010000015.1"/>
</dbReference>
<dbReference type="InterPro" id="IPR001041">
    <property type="entry name" value="2Fe-2S_ferredoxin-type"/>
</dbReference>
<keyword evidence="14" id="KW-1185">Reference proteome</keyword>
<dbReference type="InterPro" id="IPR036010">
    <property type="entry name" value="2Fe-2S_ferredoxin-like_sf"/>
</dbReference>
<dbReference type="InterPro" id="IPR054582">
    <property type="entry name" value="DmmA-like_N"/>
</dbReference>
<dbReference type="EMBL" id="JBFPJR010000015">
    <property type="protein sequence ID" value="MEX0428024.1"/>
    <property type="molecule type" value="Genomic_DNA"/>
</dbReference>
<comment type="caution">
    <text evidence="13">The sequence shown here is derived from an EMBL/GenBank/DDBJ whole genome shotgun (WGS) entry which is preliminary data.</text>
</comment>
<protein>
    <submittedName>
        <fullName evidence="13">2Fe-2S iron-sulfur cluster-binding protein</fullName>
    </submittedName>
</protein>
<proteinExistence type="predicted"/>
<evidence type="ECO:0000259" key="11">
    <source>
        <dbReference type="PROSITE" id="PS51085"/>
    </source>
</evidence>
<sequence>MHDRYLDAVVLERRNLSDRIAEFTLGAADGQPLPLAEAGSHLELRFGGDTGRFLRHYSVVGPLTTTAREPFWRIAVQREDRSRGSAYIHDHFRKGTPLRVSHPIGAFRLSRNLPHVLLVAGGIGITPILPMLRSLVIRRQSFSMLYAGAERSQMAYATEARGLGGDRVRIHEAVHSGMPDLDGLLAAQPAGTVAYVCGPGPMIDALRGLARARGWDDRHVRFEVFNAAHLPDDVDFDIRLRSGHVVRVGAGTTMLDALEGARVDTLSDCRRGECGLCVTDVLDAHEGIDHRDSYLTADEKASCTQVALCCSRARGAVLDLDLE</sequence>
<keyword evidence="10" id="KW-0812">Transmembrane</keyword>
<dbReference type="Gene3D" id="3.10.20.30">
    <property type="match status" value="1"/>
</dbReference>
<dbReference type="SUPFAM" id="SSF54292">
    <property type="entry name" value="2Fe-2S ferredoxin-like"/>
    <property type="match status" value="1"/>
</dbReference>
<evidence type="ECO:0000313" key="13">
    <source>
        <dbReference type="EMBL" id="MEX0428024.1"/>
    </source>
</evidence>
<dbReference type="PANTHER" id="PTHR47354">
    <property type="entry name" value="NADH OXIDOREDUCTASE HCR"/>
    <property type="match status" value="1"/>
</dbReference>
<keyword evidence="10" id="KW-0472">Membrane</keyword>
<reference evidence="13 14" key="1">
    <citation type="submission" date="2024-07" db="EMBL/GenBank/DDBJ databases">
        <authorList>
            <person name="Lee S."/>
            <person name="Kang M."/>
        </authorList>
    </citation>
    <scope>NUCLEOTIDE SEQUENCE [LARGE SCALE GENOMIC DNA]</scope>
    <source>
        <strain evidence="13 14">DS6</strain>
    </source>
</reference>
<evidence type="ECO:0000259" key="12">
    <source>
        <dbReference type="PROSITE" id="PS51384"/>
    </source>
</evidence>
<dbReference type="Gene3D" id="2.40.30.10">
    <property type="entry name" value="Translation factors"/>
    <property type="match status" value="1"/>
</dbReference>
<dbReference type="InterPro" id="IPR006058">
    <property type="entry name" value="2Fe2S_fd_BS"/>
</dbReference>
<comment type="cofactor">
    <cofactor evidence="1">
        <name>FMN</name>
        <dbReference type="ChEBI" id="CHEBI:58210"/>
    </cofactor>
</comment>
<keyword evidence="5" id="KW-0001">2Fe-2S</keyword>
<evidence type="ECO:0000313" key="14">
    <source>
        <dbReference type="Proteomes" id="UP001556631"/>
    </source>
</evidence>
<accession>A0ABV3T2B0</accession>
<evidence type="ECO:0000256" key="10">
    <source>
        <dbReference type="SAM" id="Phobius"/>
    </source>
</evidence>
<keyword evidence="10" id="KW-1133">Transmembrane helix</keyword>
<name>A0ABV3T2B0_9ACTN</name>
<keyword evidence="9" id="KW-0411">Iron-sulfur</keyword>
<dbReference type="PROSITE" id="PS51085">
    <property type="entry name" value="2FE2S_FER_2"/>
    <property type="match status" value="1"/>
</dbReference>
<feature type="transmembrane region" description="Helical" evidence="10">
    <location>
        <begin position="116"/>
        <end position="136"/>
    </location>
</feature>
<dbReference type="Proteomes" id="UP001556631">
    <property type="component" value="Unassembled WGS sequence"/>
</dbReference>
<dbReference type="SUPFAM" id="SSF52343">
    <property type="entry name" value="Ferredoxin reductase-like, C-terminal NADP-linked domain"/>
    <property type="match status" value="1"/>
</dbReference>
<dbReference type="InterPro" id="IPR039261">
    <property type="entry name" value="FNR_nucleotide-bd"/>
</dbReference>
<gene>
    <name evidence="13" type="ORF">AB3X52_10370</name>
</gene>
<comment type="cofactor">
    <cofactor evidence="2">
        <name>FAD</name>
        <dbReference type="ChEBI" id="CHEBI:57692"/>
    </cofactor>
</comment>
<feature type="domain" description="FAD-binding FR-type" evidence="12">
    <location>
        <begin position="3"/>
        <end position="110"/>
    </location>
</feature>
<evidence type="ECO:0000256" key="1">
    <source>
        <dbReference type="ARBA" id="ARBA00001917"/>
    </source>
</evidence>
<organism evidence="13 14">
    <name type="scientific">Nocardioides eburneus</name>
    <dbReference type="NCBI Taxonomy" id="3231482"/>
    <lineage>
        <taxon>Bacteria</taxon>
        <taxon>Bacillati</taxon>
        <taxon>Actinomycetota</taxon>
        <taxon>Actinomycetes</taxon>
        <taxon>Propionibacteriales</taxon>
        <taxon>Nocardioidaceae</taxon>
        <taxon>Nocardioides</taxon>
    </lineage>
</organism>
<dbReference type="Gene3D" id="3.40.50.80">
    <property type="entry name" value="Nucleotide-binding domain of ferredoxin-NADP reductase (FNR) module"/>
    <property type="match status" value="1"/>
</dbReference>
<keyword evidence="6" id="KW-0479">Metal-binding</keyword>
<dbReference type="CDD" id="cd06185">
    <property type="entry name" value="PDR_like"/>
    <property type="match status" value="1"/>
</dbReference>
<dbReference type="InterPro" id="IPR050415">
    <property type="entry name" value="MRET"/>
</dbReference>
<keyword evidence="8" id="KW-0408">Iron</keyword>
<dbReference type="PROSITE" id="PS00197">
    <property type="entry name" value="2FE2S_FER_1"/>
    <property type="match status" value="1"/>
</dbReference>
<evidence type="ECO:0000256" key="5">
    <source>
        <dbReference type="ARBA" id="ARBA00022714"/>
    </source>
</evidence>
<keyword evidence="3" id="KW-0285">Flavoprotein</keyword>
<dbReference type="Pfam" id="PF22290">
    <property type="entry name" value="DmmA-like_N"/>
    <property type="match status" value="1"/>
</dbReference>
<evidence type="ECO:0000256" key="9">
    <source>
        <dbReference type="ARBA" id="ARBA00023014"/>
    </source>
</evidence>
<dbReference type="SUPFAM" id="SSF63380">
    <property type="entry name" value="Riboflavin synthase domain-like"/>
    <property type="match status" value="1"/>
</dbReference>
<dbReference type="InterPro" id="IPR012675">
    <property type="entry name" value="Beta-grasp_dom_sf"/>
</dbReference>
<dbReference type="CDD" id="cd00207">
    <property type="entry name" value="fer2"/>
    <property type="match status" value="1"/>
</dbReference>
<dbReference type="Pfam" id="PF00111">
    <property type="entry name" value="Fer2"/>
    <property type="match status" value="1"/>
</dbReference>
<evidence type="ECO:0000256" key="4">
    <source>
        <dbReference type="ARBA" id="ARBA00022643"/>
    </source>
</evidence>
<keyword evidence="4" id="KW-0288">FMN</keyword>